<keyword evidence="2" id="KW-0399">Innate immunity</keyword>
<comment type="similarity">
    <text evidence="1">Belongs to the insect beta-1,3-glucan binding protein family.</text>
</comment>
<dbReference type="Pfam" id="PF00722">
    <property type="entry name" value="Glyco_hydro_16"/>
    <property type="match status" value="1"/>
</dbReference>
<accession>H8YU83</accession>
<dbReference type="InterPro" id="IPR043030">
    <property type="entry name" value="BGBP_N_sf"/>
</dbReference>
<keyword evidence="4" id="KW-0391">Immunity</keyword>
<dbReference type="GO" id="GO:0005975">
    <property type="term" value="P:carbohydrate metabolic process"/>
    <property type="evidence" value="ECO:0007669"/>
    <property type="project" value="InterPro"/>
</dbReference>
<dbReference type="GO" id="GO:0004553">
    <property type="term" value="F:hydrolase activity, hydrolyzing O-glycosyl compounds"/>
    <property type="evidence" value="ECO:0007669"/>
    <property type="project" value="InterPro"/>
</dbReference>
<evidence type="ECO:0000256" key="5">
    <source>
        <dbReference type="ARBA" id="ARBA00023180"/>
    </source>
</evidence>
<dbReference type="PROSITE" id="PS51762">
    <property type="entry name" value="GH16_2"/>
    <property type="match status" value="1"/>
</dbReference>
<protein>
    <submittedName>
        <fullName evidence="10">GNBP3</fullName>
    </submittedName>
</protein>
<feature type="signal peptide" evidence="7">
    <location>
        <begin position="1"/>
        <end position="18"/>
    </location>
</feature>
<evidence type="ECO:0000313" key="10">
    <source>
        <dbReference type="EMBL" id="AFD54027.1"/>
    </source>
</evidence>
<evidence type="ECO:0000256" key="7">
    <source>
        <dbReference type="SAM" id="SignalP"/>
    </source>
</evidence>
<dbReference type="InterPro" id="IPR000757">
    <property type="entry name" value="Beta-glucanase-like"/>
</dbReference>
<organism evidence="10">
    <name type="scientific">Locusta migratoria</name>
    <name type="common">Migratory locust</name>
    <dbReference type="NCBI Taxonomy" id="7004"/>
    <lineage>
        <taxon>Eukaryota</taxon>
        <taxon>Metazoa</taxon>
        <taxon>Ecdysozoa</taxon>
        <taxon>Arthropoda</taxon>
        <taxon>Hexapoda</taxon>
        <taxon>Insecta</taxon>
        <taxon>Pterygota</taxon>
        <taxon>Neoptera</taxon>
        <taxon>Polyneoptera</taxon>
        <taxon>Orthoptera</taxon>
        <taxon>Caelifera</taxon>
        <taxon>Acrididea</taxon>
        <taxon>Acridomorpha</taxon>
        <taxon>Acridoidea</taxon>
        <taxon>Acrididae</taxon>
        <taxon>Oedipodinae</taxon>
        <taxon>Locusta</taxon>
    </lineage>
</organism>
<feature type="chain" id="PRO_5003617156" evidence="7">
    <location>
        <begin position="19"/>
        <end position="496"/>
    </location>
</feature>
<evidence type="ECO:0000256" key="2">
    <source>
        <dbReference type="ARBA" id="ARBA00022588"/>
    </source>
</evidence>
<feature type="domain" description="GH16" evidence="8">
    <location>
        <begin position="142"/>
        <end position="496"/>
    </location>
</feature>
<dbReference type="PROSITE" id="PS51969">
    <property type="entry name" value="CBM39"/>
    <property type="match status" value="1"/>
</dbReference>
<evidence type="ECO:0000256" key="4">
    <source>
        <dbReference type="ARBA" id="ARBA00022859"/>
    </source>
</evidence>
<proteinExistence type="evidence at transcript level"/>
<reference evidence="10" key="1">
    <citation type="submission" date="2011-05" db="EMBL/GenBank/DDBJ databases">
        <title>Density dependent polyphenism in locusts displays differential fungal defenses modulated by pattern recognition protein GNBP3.</title>
        <authorList>
            <person name="Wang Y.-D."/>
            <person name="Kang L."/>
        </authorList>
    </citation>
    <scope>NUCLEOTIDE SEQUENCE</scope>
</reference>
<dbReference type="InterPro" id="IPR031756">
    <property type="entry name" value="BGBP_N"/>
</dbReference>
<evidence type="ECO:0000259" key="9">
    <source>
        <dbReference type="PROSITE" id="PS51969"/>
    </source>
</evidence>
<dbReference type="EMBL" id="JF915525">
    <property type="protein sequence ID" value="AFD54027.1"/>
    <property type="molecule type" value="mRNA"/>
</dbReference>
<feature type="domain" description="CBM39" evidence="9">
    <location>
        <begin position="21"/>
        <end position="121"/>
    </location>
</feature>
<dbReference type="PANTHER" id="PTHR10963">
    <property type="entry name" value="GLYCOSYL HYDROLASE-RELATED"/>
    <property type="match status" value="1"/>
</dbReference>
<dbReference type="SUPFAM" id="SSF49899">
    <property type="entry name" value="Concanavalin A-like lectins/glucanases"/>
    <property type="match status" value="1"/>
</dbReference>
<dbReference type="GO" id="GO:0045087">
    <property type="term" value="P:innate immune response"/>
    <property type="evidence" value="ECO:0007669"/>
    <property type="project" value="UniProtKB-KW"/>
</dbReference>
<dbReference type="AlphaFoldDB" id="H8YU83"/>
<dbReference type="PANTHER" id="PTHR10963:SF60">
    <property type="entry name" value="GRAM-NEGATIVE BACTERIA-BINDING PROTEIN 1-RELATED"/>
    <property type="match status" value="1"/>
</dbReference>
<dbReference type="Gene3D" id="2.60.120.200">
    <property type="match status" value="1"/>
</dbReference>
<dbReference type="InterPro" id="IPR013320">
    <property type="entry name" value="ConA-like_dom_sf"/>
</dbReference>
<dbReference type="GO" id="GO:0030246">
    <property type="term" value="F:carbohydrate binding"/>
    <property type="evidence" value="ECO:0007669"/>
    <property type="project" value="InterPro"/>
</dbReference>
<sequence length="496" mass="55479">MRASPLLALLLLASLAAAQFYQVPEPLIQALKPRGLRISIPDDLGVELFAVHANVNKEINLLEAGQISIDITKPKNGRWVYEDKRVRLKPGDVINFWLYVQADGRGYRLDDQTFTVKELVDPETGAPDTGPVTQAPVTPEPVTKPSVTRPPVTPKPPDRCDSTVTTVNGKPACKGQVIFEDTFSTLNPSKWQHEIQLAGAPDYQFVVYTNSEENTVVKDSKLIIKPTLLSPSDSNYIYTGKLDLPGCTSVPDSPECKKVADAWSILPPVKSAKLNTKLSFSFAYGVIEIRAKLPMGDWIFPEIWLEPKENFYGRRDYESGQIRIAMARGNEDLTKDGSQLGNRLLEAGCRLGLNRKIRNEMYTRNSGSPFAADFHVYKVIWTADHLVFIVDDTEIGTVRPPIGGFGGLEEFASAPTVPWKSKLAPFDREFYISLGVGVGGYQEFPNGCMSHQNPKPWKNRETKSMLFFYRAKDQWYPTWSAEKSSLEVDYVKVWAL</sequence>
<evidence type="ECO:0000259" key="8">
    <source>
        <dbReference type="PROSITE" id="PS51762"/>
    </source>
</evidence>
<dbReference type="Pfam" id="PF15886">
    <property type="entry name" value="CBM39"/>
    <property type="match status" value="1"/>
</dbReference>
<evidence type="ECO:0000256" key="1">
    <source>
        <dbReference type="ARBA" id="ARBA00008781"/>
    </source>
</evidence>
<dbReference type="Gene3D" id="2.60.40.2140">
    <property type="entry name" value="Beta-1,3-glucan-recognition protein, N-terminal domain"/>
    <property type="match status" value="1"/>
</dbReference>
<keyword evidence="5" id="KW-0325">Glycoprotein</keyword>
<keyword evidence="3 7" id="KW-0732">Signal</keyword>
<feature type="region of interest" description="Disordered" evidence="6">
    <location>
        <begin position="121"/>
        <end position="165"/>
    </location>
</feature>
<evidence type="ECO:0000256" key="6">
    <source>
        <dbReference type="SAM" id="MobiDB-lite"/>
    </source>
</evidence>
<name>H8YU83_LOCMI</name>
<evidence type="ECO:0000256" key="3">
    <source>
        <dbReference type="ARBA" id="ARBA00022729"/>
    </source>
</evidence>
<dbReference type="InterPro" id="IPR050546">
    <property type="entry name" value="Glycosyl_Hydrlase_16"/>
</dbReference>
<dbReference type="CDD" id="cd02179">
    <property type="entry name" value="GH16_beta_GRP"/>
    <property type="match status" value="1"/>
</dbReference>
<dbReference type="InterPro" id="IPR035806">
    <property type="entry name" value="GH16_GRP_C"/>
</dbReference>